<comment type="caution">
    <text evidence="2">The sequence shown here is derived from an EMBL/GenBank/DDBJ whole genome shotgun (WGS) entry which is preliminary data.</text>
</comment>
<name>A0A3M6UAR6_POCDA</name>
<evidence type="ECO:0000256" key="1">
    <source>
        <dbReference type="SAM" id="MobiDB-lite"/>
    </source>
</evidence>
<evidence type="ECO:0000313" key="3">
    <source>
        <dbReference type="Proteomes" id="UP000275408"/>
    </source>
</evidence>
<sequence length="72" mass="8006">MNSGTNDPSGEQEVSGKKNTSLHKACPRGPLVNQPKLIFVTKYGKWKIGNIRSDMAMFAMKKLLGFCMDFVL</sequence>
<accession>A0A3M6UAR6</accession>
<protein>
    <submittedName>
        <fullName evidence="2">Uncharacterized protein</fullName>
    </submittedName>
</protein>
<dbReference type="EMBL" id="RCHS01001930">
    <property type="protein sequence ID" value="RMX50604.1"/>
    <property type="molecule type" value="Genomic_DNA"/>
</dbReference>
<gene>
    <name evidence="2" type="ORF">pdam_00009642</name>
</gene>
<proteinExistence type="predicted"/>
<feature type="region of interest" description="Disordered" evidence="1">
    <location>
        <begin position="1"/>
        <end position="30"/>
    </location>
</feature>
<organism evidence="2 3">
    <name type="scientific">Pocillopora damicornis</name>
    <name type="common">Cauliflower coral</name>
    <name type="synonym">Millepora damicornis</name>
    <dbReference type="NCBI Taxonomy" id="46731"/>
    <lineage>
        <taxon>Eukaryota</taxon>
        <taxon>Metazoa</taxon>
        <taxon>Cnidaria</taxon>
        <taxon>Anthozoa</taxon>
        <taxon>Hexacorallia</taxon>
        <taxon>Scleractinia</taxon>
        <taxon>Astrocoeniina</taxon>
        <taxon>Pocilloporidae</taxon>
        <taxon>Pocillopora</taxon>
    </lineage>
</organism>
<keyword evidence="3" id="KW-1185">Reference proteome</keyword>
<reference evidence="2 3" key="1">
    <citation type="journal article" date="2018" name="Sci. Rep.">
        <title>Comparative analysis of the Pocillopora damicornis genome highlights role of immune system in coral evolution.</title>
        <authorList>
            <person name="Cunning R."/>
            <person name="Bay R.A."/>
            <person name="Gillette P."/>
            <person name="Baker A.C."/>
            <person name="Traylor-Knowles N."/>
        </authorList>
    </citation>
    <scope>NUCLEOTIDE SEQUENCE [LARGE SCALE GENOMIC DNA]</scope>
    <source>
        <strain evidence="2">RSMAS</strain>
        <tissue evidence="2">Whole animal</tissue>
    </source>
</reference>
<dbReference type="Proteomes" id="UP000275408">
    <property type="component" value="Unassembled WGS sequence"/>
</dbReference>
<dbReference type="AlphaFoldDB" id="A0A3M6UAR6"/>
<evidence type="ECO:0000313" key="2">
    <source>
        <dbReference type="EMBL" id="RMX50604.1"/>
    </source>
</evidence>